<dbReference type="RefSeq" id="WP_006430233.1">
    <property type="nucleotide sequence ID" value="NZ_AOID01000019.1"/>
</dbReference>
<feature type="region of interest" description="Disordered" evidence="1">
    <location>
        <begin position="68"/>
        <end position="87"/>
    </location>
</feature>
<dbReference type="Proteomes" id="UP000011632">
    <property type="component" value="Unassembled WGS sequence"/>
</dbReference>
<evidence type="ECO:0000313" key="3">
    <source>
        <dbReference type="Proteomes" id="UP000011632"/>
    </source>
</evidence>
<dbReference type="EMBL" id="AOID01000019">
    <property type="protein sequence ID" value="ELY68871.1"/>
    <property type="molecule type" value="Genomic_DNA"/>
</dbReference>
<name>L9Y5D5_9EURY</name>
<dbReference type="AlphaFoldDB" id="L9Y5D5"/>
<dbReference type="PATRIC" id="fig|1227496.3.peg.1183"/>
<dbReference type="SUPFAM" id="SSF46785">
    <property type="entry name" value="Winged helix' DNA-binding domain"/>
    <property type="match status" value="1"/>
</dbReference>
<sequence>MTTGRYGKAVDHDALMETVADLAARGETLLGGGVSLDTIAEHSEFERSTLAKHCRKLADRGDLERRWGVGENGPQAAYLPADGGQDR</sequence>
<protein>
    <recommendedName>
        <fullName evidence="4">HTH iclR-type domain-containing protein</fullName>
    </recommendedName>
</protein>
<gene>
    <name evidence="2" type="ORF">C489_05878</name>
</gene>
<proteinExistence type="predicted"/>
<evidence type="ECO:0000313" key="2">
    <source>
        <dbReference type="EMBL" id="ELY68871.1"/>
    </source>
</evidence>
<evidence type="ECO:0000256" key="1">
    <source>
        <dbReference type="SAM" id="MobiDB-lite"/>
    </source>
</evidence>
<comment type="caution">
    <text evidence="2">The sequence shown here is derived from an EMBL/GenBank/DDBJ whole genome shotgun (WGS) entry which is preliminary data.</text>
</comment>
<accession>L9Y5D5</accession>
<dbReference type="STRING" id="1227496.C489_05878"/>
<reference evidence="2 3" key="1">
    <citation type="journal article" date="2014" name="PLoS Genet.">
        <title>Phylogenetically driven sequencing of extremely halophilic archaea reveals strategies for static and dynamic osmo-response.</title>
        <authorList>
            <person name="Becker E.A."/>
            <person name="Seitzer P.M."/>
            <person name="Tritt A."/>
            <person name="Larsen D."/>
            <person name="Krusor M."/>
            <person name="Yao A.I."/>
            <person name="Wu D."/>
            <person name="Madern D."/>
            <person name="Eisen J.A."/>
            <person name="Darling A.E."/>
            <person name="Facciotti M.T."/>
        </authorList>
    </citation>
    <scope>NUCLEOTIDE SEQUENCE [LARGE SCALE GENOMIC DNA]</scope>
    <source>
        <strain evidence="2 3">JCM 10478</strain>
    </source>
</reference>
<dbReference type="InterPro" id="IPR036390">
    <property type="entry name" value="WH_DNA-bd_sf"/>
</dbReference>
<organism evidence="2 3">
    <name type="scientific">Natrinema versiforme JCM 10478</name>
    <dbReference type="NCBI Taxonomy" id="1227496"/>
    <lineage>
        <taxon>Archaea</taxon>
        <taxon>Methanobacteriati</taxon>
        <taxon>Methanobacteriota</taxon>
        <taxon>Stenosarchaea group</taxon>
        <taxon>Halobacteria</taxon>
        <taxon>Halobacteriales</taxon>
        <taxon>Natrialbaceae</taxon>
        <taxon>Natrinema</taxon>
    </lineage>
</organism>
<keyword evidence="3" id="KW-1185">Reference proteome</keyword>
<evidence type="ECO:0008006" key="4">
    <source>
        <dbReference type="Google" id="ProtNLM"/>
    </source>
</evidence>